<dbReference type="InterPro" id="IPR000286">
    <property type="entry name" value="HDACs"/>
</dbReference>
<evidence type="ECO:0000313" key="5">
    <source>
        <dbReference type="Proteomes" id="UP000288361"/>
    </source>
</evidence>
<keyword evidence="2" id="KW-0378">Hydrolase</keyword>
<evidence type="ECO:0000256" key="1">
    <source>
        <dbReference type="ARBA" id="ARBA00005947"/>
    </source>
</evidence>
<dbReference type="PANTHER" id="PTHR10625">
    <property type="entry name" value="HISTONE DEACETYLASE HDAC1-RELATED"/>
    <property type="match status" value="1"/>
</dbReference>
<reference evidence="4 5" key="1">
    <citation type="journal article" date="2011" name="Front. Microbiol.">
        <title>Genomic signatures of strain selection and enhancement in Bacillus atrophaeus var. globigii, a historical biowarfare simulant.</title>
        <authorList>
            <person name="Gibbons H.S."/>
            <person name="Broomall S.M."/>
            <person name="McNew L.A."/>
            <person name="Daligault H."/>
            <person name="Chapman C."/>
            <person name="Bruce D."/>
            <person name="Karavis M."/>
            <person name="Krepps M."/>
            <person name="McGregor P.A."/>
            <person name="Hong C."/>
            <person name="Park K.H."/>
            <person name="Akmal A."/>
            <person name="Feldman A."/>
            <person name="Lin J.S."/>
            <person name="Chang W.E."/>
            <person name="Higgs B.W."/>
            <person name="Demirev P."/>
            <person name="Lindquist J."/>
            <person name="Liem A."/>
            <person name="Fochler E."/>
            <person name="Read T.D."/>
            <person name="Tapia R."/>
            <person name="Johnson S."/>
            <person name="Bishop-Lilly K.A."/>
            <person name="Detter C."/>
            <person name="Han C."/>
            <person name="Sozhamannan S."/>
            <person name="Rosenzweig C.N."/>
            <person name="Skowronski E.W."/>
        </authorList>
    </citation>
    <scope>NUCLEOTIDE SEQUENCE [LARGE SCALE GENOMIC DNA]</scope>
    <source>
        <strain evidence="4 5">TPS4-2</strain>
    </source>
</reference>
<evidence type="ECO:0000256" key="2">
    <source>
        <dbReference type="ARBA" id="ARBA00022801"/>
    </source>
</evidence>
<dbReference type="Pfam" id="PF00850">
    <property type="entry name" value="Hist_deacetyl"/>
    <property type="match status" value="1"/>
</dbReference>
<protein>
    <submittedName>
        <fullName evidence="4">Histone deacetylase</fullName>
    </submittedName>
</protein>
<dbReference type="GO" id="GO:0016787">
    <property type="term" value="F:hydrolase activity"/>
    <property type="evidence" value="ECO:0007669"/>
    <property type="project" value="UniProtKB-KW"/>
</dbReference>
<dbReference type="EMBL" id="PIQA01000001">
    <property type="protein sequence ID" value="RUO68139.1"/>
    <property type="molecule type" value="Genomic_DNA"/>
</dbReference>
<dbReference type="InterPro" id="IPR023801">
    <property type="entry name" value="His_deacetylse_dom"/>
</dbReference>
<accession>A0A432YXT2</accession>
<dbReference type="Proteomes" id="UP000288361">
    <property type="component" value="Unassembled WGS sequence"/>
</dbReference>
<dbReference type="InterPro" id="IPR044150">
    <property type="entry name" value="HDAC_classIV"/>
</dbReference>
<dbReference type="GO" id="GO:0004407">
    <property type="term" value="F:histone deacetylase activity"/>
    <property type="evidence" value="ECO:0007669"/>
    <property type="project" value="InterPro"/>
</dbReference>
<dbReference type="CDD" id="cd09993">
    <property type="entry name" value="HDAC_classIV"/>
    <property type="match status" value="1"/>
</dbReference>
<dbReference type="AlphaFoldDB" id="A0A432YXT2"/>
<dbReference type="SUPFAM" id="SSF52768">
    <property type="entry name" value="Arginase/deacetylase"/>
    <property type="match status" value="1"/>
</dbReference>
<dbReference type="InterPro" id="IPR037138">
    <property type="entry name" value="His_deacetylse_dom_sf"/>
</dbReference>
<gene>
    <name evidence="4" type="ORF">CWI73_04665</name>
</gene>
<organism evidence="4 5">
    <name type="scientific">Idiomarina piscisalsi</name>
    <dbReference type="NCBI Taxonomy" id="1096243"/>
    <lineage>
        <taxon>Bacteria</taxon>
        <taxon>Pseudomonadati</taxon>
        <taxon>Pseudomonadota</taxon>
        <taxon>Gammaproteobacteria</taxon>
        <taxon>Alteromonadales</taxon>
        <taxon>Idiomarinaceae</taxon>
        <taxon>Idiomarina</taxon>
    </lineage>
</organism>
<evidence type="ECO:0000313" key="4">
    <source>
        <dbReference type="EMBL" id="RUO68139.1"/>
    </source>
</evidence>
<dbReference type="PRINTS" id="PR01270">
    <property type="entry name" value="HDASUPER"/>
</dbReference>
<comment type="similarity">
    <text evidence="1">Belongs to the histone deacetylase family.</text>
</comment>
<evidence type="ECO:0000259" key="3">
    <source>
        <dbReference type="Pfam" id="PF00850"/>
    </source>
</evidence>
<dbReference type="GO" id="GO:0040029">
    <property type="term" value="P:epigenetic regulation of gene expression"/>
    <property type="evidence" value="ECO:0007669"/>
    <property type="project" value="TreeGrafter"/>
</dbReference>
<name>A0A432YXT2_9GAMM</name>
<dbReference type="Gene3D" id="3.40.800.20">
    <property type="entry name" value="Histone deacetylase domain"/>
    <property type="match status" value="1"/>
</dbReference>
<dbReference type="PANTHER" id="PTHR10625:SF19">
    <property type="entry name" value="HISTONE DEACETYLASE 12"/>
    <property type="match status" value="1"/>
</dbReference>
<comment type="caution">
    <text evidence="4">The sequence shown here is derived from an EMBL/GenBank/DDBJ whole genome shotgun (WGS) entry which is preliminary data.</text>
</comment>
<dbReference type="RefSeq" id="WP_126751746.1">
    <property type="nucleotide sequence ID" value="NZ_JBHUMT010000016.1"/>
</dbReference>
<sequence>MTKVNIPFIYSPIYSQLELPERHRYPIEKYRLLHDWAVRHGAQKDQWQRPVTLTWEQVAQTHCSSYIEKLKTNNFEKAEWRRIGFPWSEQLLTRSLTSAGGTVQALQMALSSSIAIHFSGGYHHAHHDWGSGFCLINDLAIACHQLLLQYPHLKVAVLDTDVHQGDGTATLFQNDPRVFTCSIHGEKNFPFSKSLSDLDIPLPKGTTDKSYLQALQHTLSFIAKNVKPDVILYDAGVDIYTKDDLGHFHISLNGLFQRDMTVLSFCRQNDIPVAAVIGGGYQRNLERLVRGHAQLLRAAYYVYTENNFELRSVVRSSEDEV</sequence>
<feature type="domain" description="Histone deacetylase" evidence="3">
    <location>
        <begin position="28"/>
        <end position="291"/>
    </location>
</feature>
<proteinExistence type="inferred from homology"/>
<dbReference type="InterPro" id="IPR023696">
    <property type="entry name" value="Ureohydrolase_dom_sf"/>
</dbReference>